<name>A0A8S5SDV9_9CAUD</name>
<protein>
    <submittedName>
        <fullName evidence="1">Uncharacterized protein</fullName>
    </submittedName>
</protein>
<reference evidence="1" key="1">
    <citation type="journal article" date="2021" name="Proc. Natl. Acad. Sci. U.S.A.">
        <title>A Catalog of Tens of Thousands of Viruses from Human Metagenomes Reveals Hidden Associations with Chronic Diseases.</title>
        <authorList>
            <person name="Tisza M.J."/>
            <person name="Buck C.B."/>
        </authorList>
    </citation>
    <scope>NUCLEOTIDE SEQUENCE</scope>
    <source>
        <strain evidence="1">Ctnpt50</strain>
    </source>
</reference>
<proteinExistence type="predicted"/>
<accession>A0A8S5SDV9</accession>
<organism evidence="1">
    <name type="scientific">Siphoviridae sp. ctnpt50</name>
    <dbReference type="NCBI Taxonomy" id="2827941"/>
    <lineage>
        <taxon>Viruses</taxon>
        <taxon>Duplodnaviria</taxon>
        <taxon>Heunggongvirae</taxon>
        <taxon>Uroviricota</taxon>
        <taxon>Caudoviricetes</taxon>
    </lineage>
</organism>
<dbReference type="EMBL" id="BK032577">
    <property type="protein sequence ID" value="DAF49157.1"/>
    <property type="molecule type" value="Genomic_DNA"/>
</dbReference>
<sequence>MTQKHIPGKPMYSVGDRVSFQMTIDENVETFDGAIEIVDRFGAWEIDNPREPSYDIMVENWRNNGESALVKHIRESNIVKTTKG</sequence>
<evidence type="ECO:0000313" key="1">
    <source>
        <dbReference type="EMBL" id="DAF49157.1"/>
    </source>
</evidence>